<reference evidence="2" key="1">
    <citation type="submission" date="2024-04" db="EMBL/GenBank/DDBJ databases">
        <title>Salinicola lusitanus LLJ914,a marine bacterium isolated from the Okinawa Trough.</title>
        <authorList>
            <person name="Li J."/>
        </authorList>
    </citation>
    <scope>NUCLEOTIDE SEQUENCE [LARGE SCALE GENOMIC DNA]</scope>
</reference>
<dbReference type="Proteomes" id="UP001460270">
    <property type="component" value="Unassembled WGS sequence"/>
</dbReference>
<name>A0AAW0N430_9GOBI</name>
<gene>
    <name evidence="1" type="ORF">WMY93_024417</name>
</gene>
<evidence type="ECO:0000313" key="1">
    <source>
        <dbReference type="EMBL" id="KAK7888857.1"/>
    </source>
</evidence>
<dbReference type="EMBL" id="JBBPFD010000018">
    <property type="protein sequence ID" value="KAK7888857.1"/>
    <property type="molecule type" value="Genomic_DNA"/>
</dbReference>
<keyword evidence="2" id="KW-1185">Reference proteome</keyword>
<proteinExistence type="predicted"/>
<evidence type="ECO:0000313" key="2">
    <source>
        <dbReference type="Proteomes" id="UP001460270"/>
    </source>
</evidence>
<organism evidence="1 2">
    <name type="scientific">Mugilogobius chulae</name>
    <name type="common">yellowstripe goby</name>
    <dbReference type="NCBI Taxonomy" id="88201"/>
    <lineage>
        <taxon>Eukaryota</taxon>
        <taxon>Metazoa</taxon>
        <taxon>Chordata</taxon>
        <taxon>Craniata</taxon>
        <taxon>Vertebrata</taxon>
        <taxon>Euteleostomi</taxon>
        <taxon>Actinopterygii</taxon>
        <taxon>Neopterygii</taxon>
        <taxon>Teleostei</taxon>
        <taxon>Neoteleostei</taxon>
        <taxon>Acanthomorphata</taxon>
        <taxon>Gobiaria</taxon>
        <taxon>Gobiiformes</taxon>
        <taxon>Gobioidei</taxon>
        <taxon>Gobiidae</taxon>
        <taxon>Gobionellinae</taxon>
        <taxon>Mugilogobius</taxon>
    </lineage>
</organism>
<sequence>MVKSNLLDSAQLRAAFTTAGLTKLVHLRLRRGWKSAAQLSQETGLRSERVLQRLLQEVQCGLPARFREVLGFGCSSTSDRTMGFPISDCEAAGETHTTAAF</sequence>
<dbReference type="AlphaFoldDB" id="A0AAW0N430"/>
<accession>A0AAW0N430</accession>
<comment type="caution">
    <text evidence="1">The sequence shown here is derived from an EMBL/GenBank/DDBJ whole genome shotgun (WGS) entry which is preliminary data.</text>
</comment>
<protein>
    <submittedName>
        <fullName evidence="1">Uncharacterized protein</fullName>
    </submittedName>
</protein>